<keyword evidence="1" id="KW-1133">Transmembrane helix</keyword>
<proteinExistence type="predicted"/>
<keyword evidence="1" id="KW-0812">Transmembrane</keyword>
<reference evidence="2 3" key="1">
    <citation type="submission" date="2024-04" db="EMBL/GenBank/DDBJ databases">
        <title>Symmetric and asymmetric DNA N6-adenine methylation regulates different biological responses in Mucorales.</title>
        <authorList>
            <consortium name="Lawrence Berkeley National Laboratory"/>
            <person name="Lax C."/>
            <person name="Mondo S.J."/>
            <person name="Osorio-Concepcion M."/>
            <person name="Muszewska A."/>
            <person name="Corrochano-Luque M."/>
            <person name="Gutierrez G."/>
            <person name="Riley R."/>
            <person name="Lipzen A."/>
            <person name="Guo J."/>
            <person name="Hundley H."/>
            <person name="Amirebrahimi M."/>
            <person name="Ng V."/>
            <person name="Lorenzo-Gutierrez D."/>
            <person name="Binder U."/>
            <person name="Yang J."/>
            <person name="Song Y."/>
            <person name="Canovas D."/>
            <person name="Navarro E."/>
            <person name="Freitag M."/>
            <person name="Gabaldon T."/>
            <person name="Grigoriev I.V."/>
            <person name="Corrochano L.M."/>
            <person name="Nicolas F.E."/>
            <person name="Garre V."/>
        </authorList>
    </citation>
    <scope>NUCLEOTIDE SEQUENCE [LARGE SCALE GENOMIC DNA]</scope>
    <source>
        <strain evidence="2 3">L51</strain>
    </source>
</reference>
<organism evidence="2 3">
    <name type="scientific">Phycomyces blakesleeanus</name>
    <dbReference type="NCBI Taxonomy" id="4837"/>
    <lineage>
        <taxon>Eukaryota</taxon>
        <taxon>Fungi</taxon>
        <taxon>Fungi incertae sedis</taxon>
        <taxon>Mucoromycota</taxon>
        <taxon>Mucoromycotina</taxon>
        <taxon>Mucoromycetes</taxon>
        <taxon>Mucorales</taxon>
        <taxon>Phycomycetaceae</taxon>
        <taxon>Phycomyces</taxon>
    </lineage>
</organism>
<dbReference type="EMBL" id="JBCLYO010000014">
    <property type="protein sequence ID" value="KAL0083070.1"/>
    <property type="molecule type" value="Genomic_DNA"/>
</dbReference>
<gene>
    <name evidence="2" type="ORF">J3Q64DRAFT_1751426</name>
</gene>
<dbReference type="Proteomes" id="UP001448207">
    <property type="component" value="Unassembled WGS sequence"/>
</dbReference>
<evidence type="ECO:0000256" key="1">
    <source>
        <dbReference type="SAM" id="Phobius"/>
    </source>
</evidence>
<evidence type="ECO:0000313" key="3">
    <source>
        <dbReference type="Proteomes" id="UP001448207"/>
    </source>
</evidence>
<accession>A0ABR3AWV8</accession>
<sequence length="100" mass="12055">MLFYFHPRVTMADFIITIKLIFNIPKALCAFVPFFLQKRLLLLFLLLFNTNLNLCTIILLRYSNFEEIGSFFFIIFFCTKNRLPVFEEQFQFISLDRHTL</sequence>
<feature type="transmembrane region" description="Helical" evidence="1">
    <location>
        <begin position="40"/>
        <end position="60"/>
    </location>
</feature>
<evidence type="ECO:0000313" key="2">
    <source>
        <dbReference type="EMBL" id="KAL0083070.1"/>
    </source>
</evidence>
<feature type="transmembrane region" description="Helical" evidence="1">
    <location>
        <begin position="12"/>
        <end position="34"/>
    </location>
</feature>
<protein>
    <submittedName>
        <fullName evidence="2">Uncharacterized protein</fullName>
    </submittedName>
</protein>
<name>A0ABR3AWV8_PHYBL</name>
<comment type="caution">
    <text evidence="2">The sequence shown here is derived from an EMBL/GenBank/DDBJ whole genome shotgun (WGS) entry which is preliminary data.</text>
</comment>
<keyword evidence="1" id="KW-0472">Membrane</keyword>
<keyword evidence="3" id="KW-1185">Reference proteome</keyword>